<evidence type="ECO:0000256" key="6">
    <source>
        <dbReference type="ARBA" id="ARBA00023136"/>
    </source>
</evidence>
<evidence type="ECO:0000256" key="5">
    <source>
        <dbReference type="ARBA" id="ARBA00022989"/>
    </source>
</evidence>
<dbReference type="GO" id="GO:0016323">
    <property type="term" value="C:basolateral plasma membrane"/>
    <property type="evidence" value="ECO:0007669"/>
    <property type="project" value="TreeGrafter"/>
</dbReference>
<evidence type="ECO:0000256" key="2">
    <source>
        <dbReference type="ARBA" id="ARBA00009657"/>
    </source>
</evidence>
<comment type="similarity">
    <text evidence="2 8">Belongs to the organo anion transporter (TC 2.A.60) family.</text>
</comment>
<keyword evidence="13" id="KW-1185">Reference proteome</keyword>
<feature type="domain" description="Major facilitator superfamily (MFS) profile" evidence="10">
    <location>
        <begin position="36"/>
        <end position="652"/>
    </location>
</feature>
<dbReference type="InterPro" id="IPR036259">
    <property type="entry name" value="MFS_trans_sf"/>
</dbReference>
<protein>
    <recommendedName>
        <fullName evidence="8">Solute carrier organic anion transporter family member</fullName>
    </recommendedName>
</protein>
<dbReference type="InterPro" id="IPR002350">
    <property type="entry name" value="Kazal_dom"/>
</dbReference>
<evidence type="ECO:0000256" key="7">
    <source>
        <dbReference type="ARBA" id="ARBA00023157"/>
    </source>
</evidence>
<evidence type="ECO:0000256" key="9">
    <source>
        <dbReference type="SAM" id="MobiDB-lite"/>
    </source>
</evidence>
<evidence type="ECO:0000313" key="12">
    <source>
        <dbReference type="Ensembl" id="ENSECRP00000000933.1"/>
    </source>
</evidence>
<dbReference type="InterPro" id="IPR020846">
    <property type="entry name" value="MFS_dom"/>
</dbReference>
<evidence type="ECO:0000256" key="8">
    <source>
        <dbReference type="RuleBase" id="RU362056"/>
    </source>
</evidence>
<dbReference type="GO" id="GO:0006811">
    <property type="term" value="P:monoatomic ion transport"/>
    <property type="evidence" value="ECO:0007669"/>
    <property type="project" value="UniProtKB-KW"/>
</dbReference>
<feature type="region of interest" description="Disordered" evidence="9">
    <location>
        <begin position="293"/>
        <end position="319"/>
    </location>
</feature>
<dbReference type="PANTHER" id="PTHR11388:SF133">
    <property type="entry name" value="SOLUTE CARRIER ORGANIC ANION TRANSPORTER FAMILY MEMBER"/>
    <property type="match status" value="1"/>
</dbReference>
<dbReference type="GO" id="GO:0043252">
    <property type="term" value="P:sodium-independent organic anion transport"/>
    <property type="evidence" value="ECO:0007669"/>
    <property type="project" value="TreeGrafter"/>
</dbReference>
<evidence type="ECO:0000313" key="13">
    <source>
        <dbReference type="Proteomes" id="UP000694620"/>
    </source>
</evidence>
<feature type="transmembrane region" description="Helical" evidence="8">
    <location>
        <begin position="414"/>
        <end position="434"/>
    </location>
</feature>
<feature type="transmembrane region" description="Helical" evidence="8">
    <location>
        <begin position="538"/>
        <end position="562"/>
    </location>
</feature>
<dbReference type="Pfam" id="PF07648">
    <property type="entry name" value="Kazal_2"/>
    <property type="match status" value="1"/>
</dbReference>
<dbReference type="PANTHER" id="PTHR11388">
    <property type="entry name" value="ORGANIC ANION TRANSPORTER"/>
    <property type="match status" value="1"/>
</dbReference>
<evidence type="ECO:0000259" key="11">
    <source>
        <dbReference type="PROSITE" id="PS51465"/>
    </source>
</evidence>
<feature type="transmembrane region" description="Helical" evidence="8">
    <location>
        <begin position="382"/>
        <end position="402"/>
    </location>
</feature>
<dbReference type="GeneID" id="114655675"/>
<sequence>MTVDTKPEPLFQMDNHVKNSKEEATQKCCTSSLKKFLIALSFTYFCKALSGSYMKSSITQIERRFEIPSSVIGVIDGSFEMGNLLVMAVISYFGAKFHRPKIIGAGCTLMSVGTLLMALPHFFMGHYKYDSAVSTSANSTISAPCLSPSSELFDTEDPSSSVLIPGCKSHGGSSMWIAVLLGNVLRGIGEATIIPLGVSYIDDFTTPENSAFYIGILHTIAVIGPLFGFTLGSFCAKLYVDIGFINLDSVTISMKDARWVGAWWLGFIIAGGLSLLSALPFWFLPKSVPEEEVDGKGTTTETMEHPYSPEQQSKDHASGQQEPLSDIIKDFLPSIKRLLTNKTYFLYLITNIVMFNAFIILITYSPKYFEQQFGESASKTNFFIGVTNMPAISLGILCSGFIMKKFKLDVYNAVKLGLLTSILALLATLPLFALSCRNSDIAGVTVSYEGVPAVQPSNLLSTCNSDCHCSTSQWDPVCGENGLTYISPCLAGCKQLQGFGKNTTYQDCRCIASFPSGASNFSSTLGQCPRDKNCSKMFIYYFVFQSLSFFLYSLGSVPMYMLNLRCVEPELKSLAIGIFTMTLRSLAGIPAPIYFGAIIDSVCMIWGVRKCGGRGACRMYQMDNFRYLFLGMILGFRLLGFVFCGFVILRIKKKFKNDQKESPAEVQLMVKMDTEGRPCGVNIDHLAEKEL</sequence>
<keyword evidence="8" id="KW-0813">Transport</keyword>
<comment type="subcellular location">
    <subcellularLocation>
        <location evidence="1 8">Cell membrane</location>
        <topology evidence="1 8">Multi-pass membrane protein</topology>
    </subcellularLocation>
</comment>
<feature type="transmembrane region" description="Helical" evidence="8">
    <location>
        <begin position="260"/>
        <end position="284"/>
    </location>
</feature>
<reference evidence="12" key="2">
    <citation type="submission" date="2025-08" db="UniProtKB">
        <authorList>
            <consortium name="Ensembl"/>
        </authorList>
    </citation>
    <scope>IDENTIFICATION</scope>
</reference>
<keyword evidence="6 8" id="KW-0472">Membrane</keyword>
<dbReference type="PROSITE" id="PS50850">
    <property type="entry name" value="MFS"/>
    <property type="match status" value="1"/>
</dbReference>
<feature type="transmembrane region" description="Helical" evidence="8">
    <location>
        <begin position="210"/>
        <end position="240"/>
    </location>
</feature>
<feature type="transmembrane region" description="Helical" evidence="8">
    <location>
        <begin position="344"/>
        <end position="362"/>
    </location>
</feature>
<reference evidence="12" key="1">
    <citation type="submission" date="2021-06" db="EMBL/GenBank/DDBJ databases">
        <authorList>
            <consortium name="Wellcome Sanger Institute Data Sharing"/>
        </authorList>
    </citation>
    <scope>NUCLEOTIDE SEQUENCE [LARGE SCALE GENOMIC DNA]</scope>
</reference>
<evidence type="ECO:0000256" key="3">
    <source>
        <dbReference type="ARBA" id="ARBA00022475"/>
    </source>
</evidence>
<feature type="transmembrane region" description="Helical" evidence="8">
    <location>
        <begin position="574"/>
        <end position="607"/>
    </location>
</feature>
<evidence type="ECO:0000256" key="4">
    <source>
        <dbReference type="ARBA" id="ARBA00022692"/>
    </source>
</evidence>
<dbReference type="SUPFAM" id="SSF100895">
    <property type="entry name" value="Kazal-type serine protease inhibitors"/>
    <property type="match status" value="1"/>
</dbReference>
<dbReference type="SUPFAM" id="SSF103473">
    <property type="entry name" value="MFS general substrate transporter"/>
    <property type="match status" value="1"/>
</dbReference>
<evidence type="ECO:0000259" key="10">
    <source>
        <dbReference type="PROSITE" id="PS50850"/>
    </source>
</evidence>
<keyword evidence="8" id="KW-0406">Ion transport</keyword>
<dbReference type="PROSITE" id="PS51465">
    <property type="entry name" value="KAZAL_2"/>
    <property type="match status" value="1"/>
</dbReference>
<feature type="transmembrane region" description="Helical" evidence="8">
    <location>
        <begin position="102"/>
        <end position="123"/>
    </location>
</feature>
<feature type="transmembrane region" description="Helical" evidence="8">
    <location>
        <begin position="627"/>
        <end position="649"/>
    </location>
</feature>
<dbReference type="NCBIfam" id="TIGR00805">
    <property type="entry name" value="oat"/>
    <property type="match status" value="1"/>
</dbReference>
<organism evidence="12 13">
    <name type="scientific">Erpetoichthys calabaricus</name>
    <name type="common">Rope fish</name>
    <name type="synonym">Calamoichthys calabaricus</name>
    <dbReference type="NCBI Taxonomy" id="27687"/>
    <lineage>
        <taxon>Eukaryota</taxon>
        <taxon>Metazoa</taxon>
        <taxon>Chordata</taxon>
        <taxon>Craniata</taxon>
        <taxon>Vertebrata</taxon>
        <taxon>Euteleostomi</taxon>
        <taxon>Actinopterygii</taxon>
        <taxon>Polypteriformes</taxon>
        <taxon>Polypteridae</taxon>
        <taxon>Erpetoichthys</taxon>
    </lineage>
</organism>
<dbReference type="GO" id="GO:0015347">
    <property type="term" value="F:sodium-independent organic anion transmembrane transporter activity"/>
    <property type="evidence" value="ECO:0007669"/>
    <property type="project" value="TreeGrafter"/>
</dbReference>
<dbReference type="Gene3D" id="1.20.1250.20">
    <property type="entry name" value="MFS general substrate transporter like domains"/>
    <property type="match status" value="1"/>
</dbReference>
<dbReference type="GeneTree" id="ENSGT01150000286901"/>
<dbReference type="Pfam" id="PF03137">
    <property type="entry name" value="OATP"/>
    <property type="match status" value="1"/>
</dbReference>
<keyword evidence="3" id="KW-1003">Cell membrane</keyword>
<dbReference type="InterPro" id="IPR036058">
    <property type="entry name" value="Kazal_dom_sf"/>
</dbReference>
<feature type="domain" description="Kazal-like" evidence="11">
    <location>
        <begin position="457"/>
        <end position="512"/>
    </location>
</feature>
<dbReference type="Proteomes" id="UP000694620">
    <property type="component" value="Chromosome 1"/>
</dbReference>
<gene>
    <name evidence="12" type="primary">LOC114655675</name>
</gene>
<dbReference type="RefSeq" id="XP_028662667.1">
    <property type="nucleotide sequence ID" value="XM_028806834.2"/>
</dbReference>
<dbReference type="AlphaFoldDB" id="A0A8C4RHZ4"/>
<dbReference type="OrthoDB" id="5062115at2759"/>
<comment type="caution">
    <text evidence="8">Lacks conserved residue(s) required for the propagation of feature annotation.</text>
</comment>
<proteinExistence type="inferred from homology"/>
<accession>A0A8C4RHZ4</accession>
<evidence type="ECO:0000256" key="1">
    <source>
        <dbReference type="ARBA" id="ARBA00004651"/>
    </source>
</evidence>
<name>A0A8C4RHZ4_ERPCA</name>
<feature type="transmembrane region" description="Helical" evidence="8">
    <location>
        <begin position="74"/>
        <end position="95"/>
    </location>
</feature>
<reference evidence="12" key="3">
    <citation type="submission" date="2025-09" db="UniProtKB">
        <authorList>
            <consortium name="Ensembl"/>
        </authorList>
    </citation>
    <scope>IDENTIFICATION</scope>
</reference>
<keyword evidence="4 8" id="KW-0812">Transmembrane</keyword>
<dbReference type="Ensembl" id="ENSECRT00000000954.1">
    <property type="protein sequence ID" value="ENSECRP00000000933.1"/>
    <property type="gene ID" value="ENSECRG00000000637.1"/>
</dbReference>
<keyword evidence="7" id="KW-1015">Disulfide bond</keyword>
<keyword evidence="5 8" id="KW-1133">Transmembrane helix</keyword>
<dbReference type="InterPro" id="IPR004156">
    <property type="entry name" value="OATP"/>
</dbReference>